<dbReference type="CTD" id="8238169"/>
<dbReference type="PANTHER" id="PTHR46402:SF2">
    <property type="entry name" value="HISTONE-LYSINE N-TRIMETHYLTRANSFERASE SMYD5"/>
    <property type="match status" value="1"/>
</dbReference>
<reference evidence="9" key="3">
    <citation type="submission" date="2020-05" db="UniProtKB">
        <authorList>
            <consortium name="EnsemblMetazoa"/>
        </authorList>
    </citation>
    <scope>IDENTIFICATION</scope>
    <source>
        <strain evidence="9">USDA</strain>
    </source>
</reference>
<accession>E0VD52</accession>
<dbReference type="EnsemblMetazoa" id="PHUM105850-RA">
    <property type="protein sequence ID" value="PHUM105850-PA"/>
    <property type="gene ID" value="PHUM105850"/>
</dbReference>
<feature type="domain" description="MYND-type" evidence="7">
    <location>
        <begin position="83"/>
        <end position="118"/>
    </location>
</feature>
<dbReference type="GO" id="GO:0032259">
    <property type="term" value="P:methylation"/>
    <property type="evidence" value="ECO:0007669"/>
    <property type="project" value="UniProtKB-KW"/>
</dbReference>
<reference evidence="8" key="2">
    <citation type="submission" date="2007-04" db="EMBL/GenBank/DDBJ databases">
        <title>The genome of the human body louse.</title>
        <authorList>
            <consortium name="The Human Body Louse Genome Consortium"/>
            <person name="Kirkness E."/>
            <person name="Walenz B."/>
            <person name="Hass B."/>
            <person name="Bruggner R."/>
            <person name="Strausberg R."/>
        </authorList>
    </citation>
    <scope>NUCLEOTIDE SEQUENCE</scope>
    <source>
        <strain evidence="8">USDA</strain>
    </source>
</reference>
<dbReference type="VEuPathDB" id="VectorBase:PHUM105850"/>
<dbReference type="KEGG" id="phu:Phum_PHUM105850"/>
<dbReference type="Pfam" id="PF01753">
    <property type="entry name" value="zf-MYND"/>
    <property type="match status" value="1"/>
</dbReference>
<dbReference type="GeneID" id="8238169"/>
<dbReference type="PANTHER" id="PTHR46402">
    <property type="entry name" value="SET AND MYND DOMAIN-CONTAINING PROTEIN 5"/>
    <property type="match status" value="1"/>
</dbReference>
<evidence type="ECO:0000313" key="8">
    <source>
        <dbReference type="EMBL" id="EEB11308.1"/>
    </source>
</evidence>
<keyword evidence="10" id="KW-1185">Reference proteome</keyword>
<proteinExistence type="predicted"/>
<reference evidence="8" key="1">
    <citation type="submission" date="2007-04" db="EMBL/GenBank/DDBJ databases">
        <title>Annotation of Pediculus humanus corporis strain USDA.</title>
        <authorList>
            <person name="Kirkness E."/>
            <person name="Hannick L."/>
            <person name="Hass B."/>
            <person name="Bruggner R."/>
            <person name="Lawson D."/>
            <person name="Bidwell S."/>
            <person name="Joardar V."/>
            <person name="Caler E."/>
            <person name="Walenz B."/>
            <person name="Inman J."/>
            <person name="Schobel S."/>
            <person name="Galinsky K."/>
            <person name="Amedeo P."/>
            <person name="Strausberg R."/>
        </authorList>
    </citation>
    <scope>NUCLEOTIDE SEQUENCE</scope>
    <source>
        <strain evidence="8">USDA</strain>
    </source>
</reference>
<evidence type="ECO:0000256" key="6">
    <source>
        <dbReference type="ARBA" id="ARBA00022833"/>
    </source>
</evidence>
<protein>
    <recommendedName>
        <fullName evidence="7">MYND-type domain-containing protein</fullName>
    </recommendedName>
</protein>
<evidence type="ECO:0000256" key="1">
    <source>
        <dbReference type="ARBA" id="ARBA00022603"/>
    </source>
</evidence>
<dbReference type="OMA" id="DNTHPLE"/>
<dbReference type="STRING" id="121224.E0VD52"/>
<evidence type="ECO:0000256" key="5">
    <source>
        <dbReference type="ARBA" id="ARBA00022771"/>
    </source>
</evidence>
<evidence type="ECO:0000313" key="9">
    <source>
        <dbReference type="EnsemblMetazoa" id="PHUM105850-PA"/>
    </source>
</evidence>
<dbReference type="GO" id="GO:0042799">
    <property type="term" value="F:histone H4K20 methyltransferase activity"/>
    <property type="evidence" value="ECO:0007669"/>
    <property type="project" value="TreeGrafter"/>
</dbReference>
<dbReference type="EMBL" id="AAZO01001256">
    <property type="status" value="NOT_ANNOTATED_CDS"/>
    <property type="molecule type" value="Genomic_DNA"/>
</dbReference>
<dbReference type="GO" id="GO:0008270">
    <property type="term" value="F:zinc ion binding"/>
    <property type="evidence" value="ECO:0007669"/>
    <property type="project" value="UniProtKB-KW"/>
</dbReference>
<keyword evidence="6" id="KW-0862">Zinc</keyword>
<dbReference type="HOGENOM" id="CLU_1857664_0_0_1"/>
<organism>
    <name type="scientific">Pediculus humanus subsp. corporis</name>
    <name type="common">Body louse</name>
    <dbReference type="NCBI Taxonomy" id="121224"/>
    <lineage>
        <taxon>Eukaryota</taxon>
        <taxon>Metazoa</taxon>
        <taxon>Ecdysozoa</taxon>
        <taxon>Arthropoda</taxon>
        <taxon>Hexapoda</taxon>
        <taxon>Insecta</taxon>
        <taxon>Pterygota</taxon>
        <taxon>Neoptera</taxon>
        <taxon>Paraneoptera</taxon>
        <taxon>Psocodea</taxon>
        <taxon>Troctomorpha</taxon>
        <taxon>Phthiraptera</taxon>
        <taxon>Anoplura</taxon>
        <taxon>Pediculidae</taxon>
        <taxon>Pediculus</taxon>
    </lineage>
</organism>
<dbReference type="SUPFAM" id="SSF144232">
    <property type="entry name" value="HIT/MYND zinc finger-like"/>
    <property type="match status" value="1"/>
</dbReference>
<dbReference type="Proteomes" id="UP000009046">
    <property type="component" value="Unassembled WGS sequence"/>
</dbReference>
<sequence length="138" mass="16136">MSEVKFEVRTTEEKGRGLFATCFLKEGDVIFEEIPIVSCQFAWNEDYGYQACELCLRPLETALENVKRLTLNEFTEIPYPELCSVKKETQISCIGCGVKYCCMECLQIAWNKYHRTLCLQKLHRDNTHPLEQLKEAWK</sequence>
<dbReference type="eggNOG" id="KOG2084">
    <property type="taxonomic scope" value="Eukaryota"/>
</dbReference>
<dbReference type="InterPro" id="IPR002893">
    <property type="entry name" value="Znf_MYND"/>
</dbReference>
<evidence type="ECO:0000259" key="7">
    <source>
        <dbReference type="Pfam" id="PF01753"/>
    </source>
</evidence>
<dbReference type="RefSeq" id="XP_002424046.1">
    <property type="nucleotide sequence ID" value="XM_002424001.1"/>
</dbReference>
<dbReference type="InterPro" id="IPR046341">
    <property type="entry name" value="SET_dom_sf"/>
</dbReference>
<evidence type="ECO:0000256" key="3">
    <source>
        <dbReference type="ARBA" id="ARBA00022691"/>
    </source>
</evidence>
<evidence type="ECO:0000256" key="4">
    <source>
        <dbReference type="ARBA" id="ARBA00022723"/>
    </source>
</evidence>
<keyword evidence="1" id="KW-0489">Methyltransferase</keyword>
<dbReference type="AlphaFoldDB" id="E0VD52"/>
<dbReference type="EMBL" id="DS235072">
    <property type="protein sequence ID" value="EEB11308.1"/>
    <property type="molecule type" value="Genomic_DNA"/>
</dbReference>
<dbReference type="OrthoDB" id="438641at2759"/>
<keyword evidence="3" id="KW-0949">S-adenosyl-L-methionine</keyword>
<gene>
    <name evidence="9" type="primary">8238169</name>
    <name evidence="8" type="ORF">Phum_PHUM105850</name>
</gene>
<name>E0VD52_PEDHC</name>
<dbReference type="InParanoid" id="E0VD52"/>
<dbReference type="SUPFAM" id="SSF82199">
    <property type="entry name" value="SET domain"/>
    <property type="match status" value="1"/>
</dbReference>
<keyword evidence="2" id="KW-0808">Transferase</keyword>
<evidence type="ECO:0000256" key="2">
    <source>
        <dbReference type="ARBA" id="ARBA00022679"/>
    </source>
</evidence>
<keyword evidence="5" id="KW-0863">Zinc-finger</keyword>
<keyword evidence="4" id="KW-0479">Metal-binding</keyword>
<evidence type="ECO:0000313" key="10">
    <source>
        <dbReference type="Proteomes" id="UP000009046"/>
    </source>
</evidence>
<dbReference type="GO" id="GO:0045814">
    <property type="term" value="P:negative regulation of gene expression, epigenetic"/>
    <property type="evidence" value="ECO:0007669"/>
    <property type="project" value="TreeGrafter"/>
</dbReference>